<accession>A0A7G2CNK4</accession>
<evidence type="ECO:0000256" key="12">
    <source>
        <dbReference type="ARBA" id="ARBA00022786"/>
    </source>
</evidence>
<dbReference type="InterPro" id="IPR008984">
    <property type="entry name" value="SMAD_FHA_dom_sf"/>
</dbReference>
<name>A0A7G2CNK4_9TRYP</name>
<dbReference type="SUPFAM" id="SSF57850">
    <property type="entry name" value="RING/U-box"/>
    <property type="match status" value="1"/>
</dbReference>
<dbReference type="PROSITE" id="PS00518">
    <property type="entry name" value="ZF_RING_1"/>
    <property type="match status" value="1"/>
</dbReference>
<keyword evidence="11" id="KW-0498">Mitosis</keyword>
<dbReference type="GO" id="GO:0051301">
    <property type="term" value="P:cell division"/>
    <property type="evidence" value="ECO:0007669"/>
    <property type="project" value="UniProtKB-KW"/>
</dbReference>
<dbReference type="Gene3D" id="3.30.40.140">
    <property type="match status" value="1"/>
</dbReference>
<evidence type="ECO:0000256" key="5">
    <source>
        <dbReference type="ARBA" id="ARBA00012483"/>
    </source>
</evidence>
<dbReference type="PANTHER" id="PTHR16079:SF4">
    <property type="entry name" value="E3 UBIQUITIN-PROTEIN LIGASE CHFR"/>
    <property type="match status" value="1"/>
</dbReference>
<dbReference type="Pfam" id="PF00498">
    <property type="entry name" value="FHA"/>
    <property type="match status" value="1"/>
</dbReference>
<keyword evidence="13" id="KW-0862">Zinc</keyword>
<dbReference type="SUPFAM" id="SSF49879">
    <property type="entry name" value="SMAD/FHA domain"/>
    <property type="match status" value="1"/>
</dbReference>
<feature type="region of interest" description="Disordered" evidence="19">
    <location>
        <begin position="225"/>
        <end position="268"/>
    </location>
</feature>
<dbReference type="InterPro" id="IPR018957">
    <property type="entry name" value="Znf_C3HC4_RING-type"/>
</dbReference>
<protein>
    <recommendedName>
        <fullName evidence="6">E3 ubiquitin-protein ligase CHFR</fullName>
        <ecNumber evidence="5">2.3.2.27</ecNumber>
    </recommendedName>
    <alternativeName>
        <fullName evidence="17">Checkpoint with forkhead and RING finger domains protein</fullName>
    </alternativeName>
    <alternativeName>
        <fullName evidence="16">RING-type E3 ubiquitin transferase CHFR</fullName>
    </alternativeName>
</protein>
<feature type="domain" description="RING-type" evidence="21">
    <location>
        <begin position="148"/>
        <end position="191"/>
    </location>
</feature>
<dbReference type="PROSITE" id="PS50089">
    <property type="entry name" value="ZF_RING_2"/>
    <property type="match status" value="1"/>
</dbReference>
<evidence type="ECO:0000259" key="20">
    <source>
        <dbReference type="PROSITE" id="PS50006"/>
    </source>
</evidence>
<dbReference type="GO" id="GO:0006511">
    <property type="term" value="P:ubiquitin-dependent protein catabolic process"/>
    <property type="evidence" value="ECO:0007669"/>
    <property type="project" value="TreeGrafter"/>
</dbReference>
<comment type="similarity">
    <text evidence="4">Belongs to the CHFR family.</text>
</comment>
<evidence type="ECO:0000256" key="2">
    <source>
        <dbReference type="ARBA" id="ARBA00004322"/>
    </source>
</evidence>
<feature type="domain" description="FHA" evidence="20">
    <location>
        <begin position="46"/>
        <end position="99"/>
    </location>
</feature>
<keyword evidence="9" id="KW-0479">Metal-binding</keyword>
<keyword evidence="23" id="KW-1185">Reference proteome</keyword>
<keyword evidence="15" id="KW-0131">Cell cycle</keyword>
<dbReference type="Pfam" id="PF17979">
    <property type="entry name" value="zf-CRD"/>
    <property type="match status" value="1"/>
</dbReference>
<dbReference type="InterPro" id="IPR019406">
    <property type="entry name" value="APLF_PBZ"/>
</dbReference>
<evidence type="ECO:0000256" key="17">
    <source>
        <dbReference type="ARBA" id="ARBA00031332"/>
    </source>
</evidence>
<dbReference type="InterPro" id="IPR001841">
    <property type="entry name" value="Znf_RING"/>
</dbReference>
<organism evidence="22 23">
    <name type="scientific">Angomonas deanei</name>
    <dbReference type="NCBI Taxonomy" id="59799"/>
    <lineage>
        <taxon>Eukaryota</taxon>
        <taxon>Discoba</taxon>
        <taxon>Euglenozoa</taxon>
        <taxon>Kinetoplastea</taxon>
        <taxon>Metakinetoplastina</taxon>
        <taxon>Trypanosomatida</taxon>
        <taxon>Trypanosomatidae</taxon>
        <taxon>Strigomonadinae</taxon>
        <taxon>Angomonas</taxon>
    </lineage>
</organism>
<evidence type="ECO:0000256" key="19">
    <source>
        <dbReference type="SAM" id="MobiDB-lite"/>
    </source>
</evidence>
<evidence type="ECO:0000256" key="13">
    <source>
        <dbReference type="ARBA" id="ARBA00022833"/>
    </source>
</evidence>
<evidence type="ECO:0000313" key="22">
    <source>
        <dbReference type="EMBL" id="CAD2220534.1"/>
    </source>
</evidence>
<dbReference type="InterPro" id="IPR040909">
    <property type="entry name" value="CHFR_Znf-CRD"/>
</dbReference>
<dbReference type="InterPro" id="IPR013083">
    <property type="entry name" value="Znf_RING/FYVE/PHD"/>
</dbReference>
<evidence type="ECO:0000256" key="18">
    <source>
        <dbReference type="PROSITE-ProRule" id="PRU00175"/>
    </source>
</evidence>
<dbReference type="AlphaFoldDB" id="A0A7G2CNK4"/>
<dbReference type="SMART" id="SM00184">
    <property type="entry name" value="RING"/>
    <property type="match status" value="1"/>
</dbReference>
<dbReference type="Pfam" id="PF10283">
    <property type="entry name" value="zf-CCHH"/>
    <property type="match status" value="1"/>
</dbReference>
<dbReference type="GO" id="GO:0005634">
    <property type="term" value="C:nucleus"/>
    <property type="evidence" value="ECO:0007669"/>
    <property type="project" value="TreeGrafter"/>
</dbReference>
<dbReference type="GO" id="GO:0008270">
    <property type="term" value="F:zinc ion binding"/>
    <property type="evidence" value="ECO:0007669"/>
    <property type="project" value="UniProtKB-KW"/>
</dbReference>
<evidence type="ECO:0000313" key="23">
    <source>
        <dbReference type="Proteomes" id="UP000515908"/>
    </source>
</evidence>
<dbReference type="PANTHER" id="PTHR16079">
    <property type="entry name" value="UBIQUITIN LIGASE PROTEIN CHFR"/>
    <property type="match status" value="1"/>
</dbReference>
<feature type="compositionally biased region" description="Acidic residues" evidence="19">
    <location>
        <begin position="249"/>
        <end position="259"/>
    </location>
</feature>
<gene>
    <name evidence="22" type="ORF">ADEAN_000805600</name>
</gene>
<dbReference type="InterPro" id="IPR000253">
    <property type="entry name" value="FHA_dom"/>
</dbReference>
<evidence type="ECO:0000256" key="4">
    <source>
        <dbReference type="ARBA" id="ARBA00005797"/>
    </source>
</evidence>
<keyword evidence="7" id="KW-0132">Cell division</keyword>
<dbReference type="GO" id="GO:0061630">
    <property type="term" value="F:ubiquitin protein ligase activity"/>
    <property type="evidence" value="ECO:0007669"/>
    <property type="project" value="UniProtKB-EC"/>
</dbReference>
<dbReference type="OrthoDB" id="1305878at2759"/>
<comment type="catalytic activity">
    <reaction evidence="1">
        <text>S-ubiquitinyl-[E2 ubiquitin-conjugating enzyme]-L-cysteine + [acceptor protein]-L-lysine = [E2 ubiquitin-conjugating enzyme]-L-cysteine + N(6)-ubiquitinyl-[acceptor protein]-L-lysine.</text>
        <dbReference type="EC" id="2.3.2.27"/>
    </reaction>
</comment>
<dbReference type="Pfam" id="PF00097">
    <property type="entry name" value="zf-C3HC4"/>
    <property type="match status" value="1"/>
</dbReference>
<evidence type="ECO:0000256" key="1">
    <source>
        <dbReference type="ARBA" id="ARBA00000900"/>
    </source>
</evidence>
<evidence type="ECO:0000256" key="3">
    <source>
        <dbReference type="ARBA" id="ARBA00004906"/>
    </source>
</evidence>
<evidence type="ECO:0000256" key="10">
    <source>
        <dbReference type="ARBA" id="ARBA00022771"/>
    </source>
</evidence>
<dbReference type="VEuPathDB" id="TriTrypDB:ADEAN_000805600"/>
<dbReference type="EMBL" id="LR877161">
    <property type="protein sequence ID" value="CAD2220534.1"/>
    <property type="molecule type" value="Genomic_DNA"/>
</dbReference>
<reference evidence="22 23" key="1">
    <citation type="submission" date="2020-08" db="EMBL/GenBank/DDBJ databases">
        <authorList>
            <person name="Newling K."/>
            <person name="Davey J."/>
            <person name="Forrester S."/>
        </authorList>
    </citation>
    <scope>NUCLEOTIDE SEQUENCE [LARGE SCALE GENOMIC DNA]</scope>
    <source>
        <strain evidence="23">Crithidia deanei Carvalho (ATCC PRA-265)</strain>
    </source>
</reference>
<evidence type="ECO:0000256" key="14">
    <source>
        <dbReference type="ARBA" id="ARBA00023242"/>
    </source>
</evidence>
<sequence length="536" mass="59965">MTCSTWPPLRWKGRLVARLVPADSPSSMEPIDIRSETEGRHGDVIFKLGRGKDIEPAFRLAGSPKLSSNHCELHLDPITFVVRLKDVSTNGTFVNGDRIQKGTLVTLENGDRVSFWKTTEKGDTAGEFLFHRIKGVTTVTQLQEELTCGICRTVYLRPCTLVPCMHVFCASCISDWIKTKDHSAVPCPECRANVTEVRPTHKIQSCVEQFFSANPSLRRTPAEIADAERNDTIPPAGLQLGKQKRPRPDDEDPYDDGEYSDNSSNGGLDLGVDGMRNVGFVPGVHNPLHHTRNQCPRCTAPSTVDQYQCDQHHPAHLICRSCNFPFPERPLLSSTRPQRCHLCSAPFCFLYMKDETDDTPFAANKCVKRAEMMRAADPAIGTNCYSLYPLADRTFHKMPEKLFGGNVTEQSILSQYLAKEGLTVEGVWATCKEKWSEALERGATATTGSSAVSWIPDLVSVNGPLLPTSPVCIRCAETVFSALLFHFRRSIPRDKLDAAVADRPNCWYGIQCRTQFHKPQHAQNFNHICYQEKRKE</sequence>
<dbReference type="InterPro" id="IPR052256">
    <property type="entry name" value="E3_ubiquitin-ligase_CHFR"/>
</dbReference>
<comment type="pathway">
    <text evidence="3">Protein modification; protein ubiquitination.</text>
</comment>
<keyword evidence="12" id="KW-0833">Ubl conjugation pathway</keyword>
<dbReference type="EC" id="2.3.2.27" evidence="5"/>
<dbReference type="UniPathway" id="UPA00143"/>
<evidence type="ECO:0000256" key="15">
    <source>
        <dbReference type="ARBA" id="ARBA00023306"/>
    </source>
</evidence>
<evidence type="ECO:0000256" key="9">
    <source>
        <dbReference type="ARBA" id="ARBA00022723"/>
    </source>
</evidence>
<proteinExistence type="inferred from homology"/>
<dbReference type="Proteomes" id="UP000515908">
    <property type="component" value="Chromosome 17"/>
</dbReference>
<keyword evidence="14" id="KW-0539">Nucleus</keyword>
<dbReference type="Gene3D" id="3.30.40.10">
    <property type="entry name" value="Zinc/RING finger domain, C3HC4 (zinc finger)"/>
    <property type="match status" value="1"/>
</dbReference>
<evidence type="ECO:0000256" key="16">
    <source>
        <dbReference type="ARBA" id="ARBA00029800"/>
    </source>
</evidence>
<dbReference type="Gene3D" id="2.60.200.20">
    <property type="match status" value="1"/>
</dbReference>
<keyword evidence="10 18" id="KW-0863">Zinc-finger</keyword>
<evidence type="ECO:0000256" key="11">
    <source>
        <dbReference type="ARBA" id="ARBA00022776"/>
    </source>
</evidence>
<dbReference type="InterPro" id="IPR017907">
    <property type="entry name" value="Znf_RING_CS"/>
</dbReference>
<keyword evidence="8" id="KW-0808">Transferase</keyword>
<evidence type="ECO:0000256" key="6">
    <source>
        <dbReference type="ARBA" id="ARBA00017908"/>
    </source>
</evidence>
<dbReference type="GO" id="GO:0016567">
    <property type="term" value="P:protein ubiquitination"/>
    <property type="evidence" value="ECO:0007669"/>
    <property type="project" value="UniProtKB-UniPathway"/>
</dbReference>
<dbReference type="PROSITE" id="PS50006">
    <property type="entry name" value="FHA_DOMAIN"/>
    <property type="match status" value="1"/>
</dbReference>
<dbReference type="SMART" id="SM00240">
    <property type="entry name" value="FHA"/>
    <property type="match status" value="1"/>
</dbReference>
<evidence type="ECO:0000256" key="7">
    <source>
        <dbReference type="ARBA" id="ARBA00022618"/>
    </source>
</evidence>
<evidence type="ECO:0000259" key="21">
    <source>
        <dbReference type="PROSITE" id="PS50089"/>
    </source>
</evidence>
<evidence type="ECO:0000256" key="8">
    <source>
        <dbReference type="ARBA" id="ARBA00022679"/>
    </source>
</evidence>
<comment type="subcellular location">
    <subcellularLocation>
        <location evidence="2">Nucleus</location>
        <location evidence="2">PML body</location>
    </subcellularLocation>
</comment>